<evidence type="ECO:0000313" key="2">
    <source>
        <dbReference type="EMBL" id="KAB1156157.1"/>
    </source>
</evidence>
<accession>A0A7J5AEY7</accession>
<dbReference type="RefSeq" id="WP_151107310.1">
    <property type="nucleotide sequence ID" value="NZ_WAEM01000003.1"/>
</dbReference>
<dbReference type="OrthoDB" id="9998923at2"/>
<feature type="transmembrane region" description="Helical" evidence="1">
    <location>
        <begin position="17"/>
        <end position="36"/>
    </location>
</feature>
<keyword evidence="3" id="KW-1185">Reference proteome</keyword>
<keyword evidence="1" id="KW-0472">Membrane</keyword>
<reference evidence="2 3" key="1">
    <citation type="submission" date="2019-09" db="EMBL/GenBank/DDBJ databases">
        <title>Flavobacterium sp. nov., isolated from glacier ice.</title>
        <authorList>
            <person name="Liu Q."/>
        </authorList>
    </citation>
    <scope>NUCLEOTIDE SEQUENCE [LARGE SCALE GENOMIC DNA]</scope>
    <source>
        <strain evidence="2 3">NBRC 112527</strain>
    </source>
</reference>
<proteinExistence type="predicted"/>
<sequence length="109" mass="12534">MGDFNIINIVMKKSKTIVLSGLIFAVLIIGYIFFAAHWSVDAKKGKANILNSRRIKSQMSQEDILSIIGKPDTIIKKRFCYITNNDSYPYIEFHFDSLRRVKVIYSPKS</sequence>
<keyword evidence="1" id="KW-0812">Transmembrane</keyword>
<keyword evidence="1" id="KW-1133">Transmembrane helix</keyword>
<dbReference type="Proteomes" id="UP000490922">
    <property type="component" value="Unassembled WGS sequence"/>
</dbReference>
<evidence type="ECO:0008006" key="4">
    <source>
        <dbReference type="Google" id="ProtNLM"/>
    </source>
</evidence>
<dbReference type="AlphaFoldDB" id="A0A7J5AEY7"/>
<comment type="caution">
    <text evidence="2">The sequence shown here is derived from an EMBL/GenBank/DDBJ whole genome shotgun (WGS) entry which is preliminary data.</text>
</comment>
<organism evidence="2 3">
    <name type="scientific">Flavobacterium luteum</name>
    <dbReference type="NCBI Taxonomy" id="2026654"/>
    <lineage>
        <taxon>Bacteria</taxon>
        <taxon>Pseudomonadati</taxon>
        <taxon>Bacteroidota</taxon>
        <taxon>Flavobacteriia</taxon>
        <taxon>Flavobacteriales</taxon>
        <taxon>Flavobacteriaceae</taxon>
        <taxon>Flavobacterium</taxon>
    </lineage>
</organism>
<name>A0A7J5AEY7_9FLAO</name>
<evidence type="ECO:0000313" key="3">
    <source>
        <dbReference type="Proteomes" id="UP000490922"/>
    </source>
</evidence>
<gene>
    <name evidence="2" type="ORF">F6464_08130</name>
</gene>
<dbReference type="EMBL" id="WAEM01000003">
    <property type="protein sequence ID" value="KAB1156157.1"/>
    <property type="molecule type" value="Genomic_DNA"/>
</dbReference>
<protein>
    <recommendedName>
        <fullName evidence="4">Outer membrane protein assembly factor BamE</fullName>
    </recommendedName>
</protein>
<evidence type="ECO:0000256" key="1">
    <source>
        <dbReference type="SAM" id="Phobius"/>
    </source>
</evidence>